<evidence type="ECO:0000256" key="9">
    <source>
        <dbReference type="ARBA" id="ARBA00023319"/>
    </source>
</evidence>
<evidence type="ECO:0000256" key="1">
    <source>
        <dbReference type="ARBA" id="ARBA00004236"/>
    </source>
</evidence>
<keyword evidence="9" id="KW-0393">Immunoglobulin domain</keyword>
<name>F7F282_ORNAN</name>
<dbReference type="AlphaFoldDB" id="F7F282"/>
<evidence type="ECO:0000256" key="6">
    <source>
        <dbReference type="ARBA" id="ARBA00023136"/>
    </source>
</evidence>
<keyword evidence="11" id="KW-1279">T cell receptor</keyword>
<dbReference type="PANTHER" id="PTHR19256">
    <property type="entry name" value="T-CELL RECEPTOR GAMMA CHAIN"/>
    <property type="match status" value="1"/>
</dbReference>
<dbReference type="GO" id="GO:0002250">
    <property type="term" value="P:adaptive immune response"/>
    <property type="evidence" value="ECO:0007669"/>
    <property type="project" value="UniProtKB-KW"/>
</dbReference>
<evidence type="ECO:0000259" key="12">
    <source>
        <dbReference type="PROSITE" id="PS50835"/>
    </source>
</evidence>
<dbReference type="Bgee" id="ENSOANG00000001470">
    <property type="expression patterns" value="Expressed in cerebellum"/>
</dbReference>
<evidence type="ECO:0000256" key="2">
    <source>
        <dbReference type="ARBA" id="ARBA00022475"/>
    </source>
</evidence>
<comment type="subcellular location">
    <subcellularLocation>
        <location evidence="1">Cell membrane</location>
    </subcellularLocation>
</comment>
<keyword evidence="5" id="KW-1064">Adaptive immunity</keyword>
<protein>
    <recommendedName>
        <fullName evidence="12">Ig-like domain-containing protein</fullName>
    </recommendedName>
</protein>
<keyword evidence="3" id="KW-0732">Signal</keyword>
<dbReference type="InterPro" id="IPR036179">
    <property type="entry name" value="Ig-like_dom_sf"/>
</dbReference>
<dbReference type="InterPro" id="IPR007110">
    <property type="entry name" value="Ig-like_dom"/>
</dbReference>
<dbReference type="Gene3D" id="2.60.40.10">
    <property type="entry name" value="Immunoglobulins"/>
    <property type="match status" value="1"/>
</dbReference>
<dbReference type="FunCoup" id="F7F282">
    <property type="interactions" value="252"/>
</dbReference>
<reference evidence="13" key="2">
    <citation type="submission" date="2025-09" db="UniProtKB">
        <authorList>
            <consortium name="Ensembl"/>
        </authorList>
    </citation>
    <scope>IDENTIFICATION</scope>
    <source>
        <strain evidence="13">Glennie</strain>
    </source>
</reference>
<dbReference type="InterPro" id="IPR013783">
    <property type="entry name" value="Ig-like_fold"/>
</dbReference>
<evidence type="ECO:0000256" key="8">
    <source>
        <dbReference type="ARBA" id="ARBA00023170"/>
    </source>
</evidence>
<dbReference type="FunFam" id="2.60.40.10:FF:001866">
    <property type="entry name" value="T cell receptor gamma variable 3"/>
    <property type="match status" value="1"/>
</dbReference>
<dbReference type="SMART" id="SM00409">
    <property type="entry name" value="IG"/>
    <property type="match status" value="1"/>
</dbReference>
<dbReference type="GO" id="GO:0009897">
    <property type="term" value="C:external side of plasma membrane"/>
    <property type="evidence" value="ECO:0000318"/>
    <property type="project" value="GO_Central"/>
</dbReference>
<evidence type="ECO:0000256" key="7">
    <source>
        <dbReference type="ARBA" id="ARBA00023157"/>
    </source>
</evidence>
<dbReference type="eggNOG" id="ENOG502STC0">
    <property type="taxonomic scope" value="Eukaryota"/>
</dbReference>
<dbReference type="Pfam" id="PF07686">
    <property type="entry name" value="V-set"/>
    <property type="match status" value="1"/>
</dbReference>
<keyword evidence="14" id="KW-1185">Reference proteome</keyword>
<dbReference type="InterPro" id="IPR003599">
    <property type="entry name" value="Ig_sub"/>
</dbReference>
<keyword evidence="6" id="KW-0472">Membrane</keyword>
<feature type="domain" description="Ig-like" evidence="12">
    <location>
        <begin position="16"/>
        <end position="115"/>
    </location>
</feature>
<reference evidence="13" key="1">
    <citation type="submission" date="2025-08" db="UniProtKB">
        <authorList>
            <consortium name="Ensembl"/>
        </authorList>
    </citation>
    <scope>IDENTIFICATION</scope>
    <source>
        <strain evidence="13">Glennie</strain>
    </source>
</reference>
<evidence type="ECO:0000256" key="5">
    <source>
        <dbReference type="ARBA" id="ARBA00023130"/>
    </source>
</evidence>
<keyword evidence="7" id="KW-1015">Disulfide bond</keyword>
<evidence type="ECO:0000256" key="10">
    <source>
        <dbReference type="ARBA" id="ARBA00038578"/>
    </source>
</evidence>
<dbReference type="PROSITE" id="PS50835">
    <property type="entry name" value="IG_LIKE"/>
    <property type="match status" value="1"/>
</dbReference>
<dbReference type="SMART" id="SM00406">
    <property type="entry name" value="IGv"/>
    <property type="match status" value="1"/>
</dbReference>
<evidence type="ECO:0000256" key="11">
    <source>
        <dbReference type="ARBA" id="ARBA00043266"/>
    </source>
</evidence>
<evidence type="ECO:0000256" key="4">
    <source>
        <dbReference type="ARBA" id="ARBA00022859"/>
    </source>
</evidence>
<keyword evidence="4" id="KW-0391">Immunity</keyword>
<keyword evidence="8" id="KW-0675">Receptor</keyword>
<dbReference type="HOGENOM" id="CLU_077975_7_1_1"/>
<dbReference type="OMA" id="SARIHCE"/>
<sequence length="143" mass="16026">VQWSAYSIHLLSVPIPAAQTALTMNQPMVSITKQAGKSARIHCEFAQKSITYIHWYRQQPGKAPQRLLYYNLGTSKQTLDSGFSSDKFSAYRKKDLNCFLEIETLGTSDAGTYYCAGWDSTVTQLPLLPVQKKSLSVVTRSRT</sequence>
<evidence type="ECO:0000313" key="14">
    <source>
        <dbReference type="Proteomes" id="UP000002279"/>
    </source>
</evidence>
<proteinExistence type="predicted"/>
<dbReference type="InterPro" id="IPR013106">
    <property type="entry name" value="Ig_V-set"/>
</dbReference>
<dbReference type="GeneTree" id="ENSGT00940000153143"/>
<organism evidence="13 14">
    <name type="scientific">Ornithorhynchus anatinus</name>
    <name type="common">Duckbill platypus</name>
    <dbReference type="NCBI Taxonomy" id="9258"/>
    <lineage>
        <taxon>Eukaryota</taxon>
        <taxon>Metazoa</taxon>
        <taxon>Chordata</taxon>
        <taxon>Craniata</taxon>
        <taxon>Vertebrata</taxon>
        <taxon>Euteleostomi</taxon>
        <taxon>Mammalia</taxon>
        <taxon>Monotremata</taxon>
        <taxon>Ornithorhynchidae</taxon>
        <taxon>Ornithorhynchus</taxon>
    </lineage>
</organism>
<keyword evidence="2" id="KW-1003">Cell membrane</keyword>
<dbReference type="Proteomes" id="UP000002279">
    <property type="component" value="Unplaced"/>
</dbReference>
<dbReference type="PANTHER" id="PTHR19256:SF63">
    <property type="entry name" value="T CELL RECEPTOR GAMMA VARIABLE 3-RELATED"/>
    <property type="match status" value="1"/>
</dbReference>
<dbReference type="InterPro" id="IPR051117">
    <property type="entry name" value="TRG_var/const_region"/>
</dbReference>
<dbReference type="SUPFAM" id="SSF48726">
    <property type="entry name" value="Immunoglobulin"/>
    <property type="match status" value="1"/>
</dbReference>
<dbReference type="STRING" id="9258.ENSOANP00000002334"/>
<dbReference type="Ensembl" id="ENSOANT00000002335.2">
    <property type="protein sequence ID" value="ENSOANP00000002334.2"/>
    <property type="gene ID" value="ENSOANG00000001470.2"/>
</dbReference>
<evidence type="ECO:0000256" key="3">
    <source>
        <dbReference type="ARBA" id="ARBA00022729"/>
    </source>
</evidence>
<evidence type="ECO:0000313" key="13">
    <source>
        <dbReference type="Ensembl" id="ENSOANP00000002334.2"/>
    </source>
</evidence>
<dbReference type="InParanoid" id="F7F282"/>
<accession>F7F282</accession>
<comment type="subunit">
    <text evidence="10">Gamma-delta TR is a heterodimer composed of a gamma and delta chain; disulfide-linked. The gamma-delta TR is associated with the transmembrane signaling CD3 coreceptor proteins following the stoichiometry: a single gamma-delta TR heterodimer associates with one CD3D-CD3E heterodimer, one CD3G-CD3E heterodimer and one CD247 homodimer forming a stable octameric structure. Upon activation, gamma-delta TR complex associates with FCER1G to initiate intracellular signaling.</text>
</comment>
<dbReference type="GO" id="GO:0042101">
    <property type="term" value="C:T cell receptor complex"/>
    <property type="evidence" value="ECO:0007669"/>
    <property type="project" value="UniProtKB-KW"/>
</dbReference>